<feature type="domain" description="Repulsive guidance molecule N-terminal" evidence="10">
    <location>
        <begin position="43"/>
        <end position="112"/>
    </location>
</feature>
<gene>
    <name evidence="11" type="ORF">LSTR_LSTR010568</name>
</gene>
<dbReference type="Gene3D" id="3.40.1000.10">
    <property type="entry name" value="Mog1/PsbP, alpha/beta/alpha sandwich"/>
    <property type="match status" value="1"/>
</dbReference>
<feature type="domain" description="Repulsive guidance molecule C-terminal" evidence="9">
    <location>
        <begin position="143"/>
        <end position="375"/>
    </location>
</feature>
<dbReference type="PANTHER" id="PTHR31428:SF6">
    <property type="entry name" value="REPULSIVE GUIDANCE MOLECULE B HOMOLOG DRAG-1"/>
    <property type="match status" value="1"/>
</dbReference>
<evidence type="ECO:0000256" key="4">
    <source>
        <dbReference type="ARBA" id="ARBA00022622"/>
    </source>
</evidence>
<dbReference type="InParanoid" id="A0A482XIX7"/>
<dbReference type="GO" id="GO:0030509">
    <property type="term" value="P:BMP signaling pathway"/>
    <property type="evidence" value="ECO:0007669"/>
    <property type="project" value="TreeGrafter"/>
</dbReference>
<evidence type="ECO:0000256" key="3">
    <source>
        <dbReference type="ARBA" id="ARBA00022475"/>
    </source>
</evidence>
<evidence type="ECO:0000256" key="8">
    <source>
        <dbReference type="ARBA" id="ARBA00023288"/>
    </source>
</evidence>
<sequence length="421" mass="46642">MVFRFIISGGGWCDVVSRNGYVMDWAVLLLSLSMMAIVNCGGCKLDHCTRLYDNQLEEEGVPGPEATPAYCQVLLAYGQCLQETGRYCRGNLKYHTTMSMLKPLTIRYNCTQGKQSSKPSFRPGHHPPSDPACTFNWRRRSVYKYCSLFGDPHLKTFSGAHETCRVQGAWPLIDNPYLAVQVTNEPVLDDSLATATTKVTVIIKGRSTPCTVERTYEATADLPLPASFIDGTYRSDHISINASTENNSEKVEIYIKYIEATVVIRRVKKYLAFSAKLPADLIEPLMRDDSNLQLCTQGCPPGERLDLVTARGHVMSWNAAVAKCQGSNRLSNDVTSVLTDQYLDWCVFDAMTAGEGHGFTNAAHFARADALTMDPDSLLNRTTPLLLDQSQFSSSSTHLYSLHVQLIALISVLLLSRLISS</sequence>
<dbReference type="InterPro" id="IPR010536">
    <property type="entry name" value="RGM_N"/>
</dbReference>
<evidence type="ECO:0008006" key="13">
    <source>
        <dbReference type="Google" id="ProtNLM"/>
    </source>
</evidence>
<keyword evidence="4" id="KW-0336">GPI-anchor</keyword>
<comment type="caution">
    <text evidence="11">The sequence shown here is derived from an EMBL/GenBank/DDBJ whole genome shotgun (WGS) entry which is preliminary data.</text>
</comment>
<keyword evidence="12" id="KW-1185">Reference proteome</keyword>
<evidence type="ECO:0000256" key="1">
    <source>
        <dbReference type="ARBA" id="ARBA00004609"/>
    </source>
</evidence>
<evidence type="ECO:0000256" key="5">
    <source>
        <dbReference type="ARBA" id="ARBA00022729"/>
    </source>
</evidence>
<dbReference type="STRING" id="195883.A0A482XIX7"/>
<reference evidence="11 12" key="1">
    <citation type="journal article" date="2017" name="Gigascience">
        <title>Genome sequence of the small brown planthopper, Laodelphax striatellus.</title>
        <authorList>
            <person name="Zhu J."/>
            <person name="Jiang F."/>
            <person name="Wang X."/>
            <person name="Yang P."/>
            <person name="Bao Y."/>
            <person name="Zhao W."/>
            <person name="Wang W."/>
            <person name="Lu H."/>
            <person name="Wang Q."/>
            <person name="Cui N."/>
            <person name="Li J."/>
            <person name="Chen X."/>
            <person name="Luo L."/>
            <person name="Yu J."/>
            <person name="Kang L."/>
            <person name="Cui F."/>
        </authorList>
    </citation>
    <scope>NUCLEOTIDE SEQUENCE [LARGE SCALE GENOMIC DNA]</scope>
    <source>
        <strain evidence="11">Lst14</strain>
    </source>
</reference>
<comment type="similarity">
    <text evidence="2">Belongs to the repulsive guidance molecule (RGM) family.</text>
</comment>
<comment type="subcellular location">
    <subcellularLocation>
        <location evidence="1">Cell membrane</location>
        <topology evidence="1">Lipid-anchor</topology>
        <topology evidence="1">GPI-anchor</topology>
    </subcellularLocation>
</comment>
<dbReference type="OrthoDB" id="10013795at2759"/>
<protein>
    <recommendedName>
        <fullName evidence="13">Repulsive guidance molecule N-terminal domain-containing protein</fullName>
    </recommendedName>
</protein>
<dbReference type="Pfam" id="PF06535">
    <property type="entry name" value="RGM_N"/>
    <property type="match status" value="1"/>
</dbReference>
<dbReference type="EMBL" id="QKKF02008541">
    <property type="protein sequence ID" value="RZF45617.1"/>
    <property type="molecule type" value="Genomic_DNA"/>
</dbReference>
<keyword evidence="7" id="KW-0325">Glycoprotein</keyword>
<keyword evidence="5" id="KW-0732">Signal</keyword>
<dbReference type="GO" id="GO:0015026">
    <property type="term" value="F:coreceptor activity"/>
    <property type="evidence" value="ECO:0007669"/>
    <property type="project" value="TreeGrafter"/>
</dbReference>
<dbReference type="InterPro" id="IPR040287">
    <property type="entry name" value="RGM"/>
</dbReference>
<evidence type="ECO:0000259" key="9">
    <source>
        <dbReference type="Pfam" id="PF06534"/>
    </source>
</evidence>
<evidence type="ECO:0000256" key="2">
    <source>
        <dbReference type="ARBA" id="ARBA00005321"/>
    </source>
</evidence>
<keyword evidence="6" id="KW-0472">Membrane</keyword>
<dbReference type="Pfam" id="PF06534">
    <property type="entry name" value="RGM_C"/>
    <property type="match status" value="1"/>
</dbReference>
<evidence type="ECO:0000256" key="7">
    <source>
        <dbReference type="ARBA" id="ARBA00023180"/>
    </source>
</evidence>
<accession>A0A482XIX7</accession>
<dbReference type="AlphaFoldDB" id="A0A482XIX7"/>
<dbReference type="InterPro" id="IPR009496">
    <property type="entry name" value="RGM_C"/>
</dbReference>
<dbReference type="SMR" id="A0A482XIX7"/>
<evidence type="ECO:0000259" key="10">
    <source>
        <dbReference type="Pfam" id="PF06535"/>
    </source>
</evidence>
<dbReference type="GO" id="GO:0098552">
    <property type="term" value="C:side of membrane"/>
    <property type="evidence" value="ECO:0007669"/>
    <property type="project" value="UniProtKB-KW"/>
</dbReference>
<dbReference type="GO" id="GO:0005886">
    <property type="term" value="C:plasma membrane"/>
    <property type="evidence" value="ECO:0007669"/>
    <property type="project" value="UniProtKB-SubCell"/>
</dbReference>
<proteinExistence type="inferred from homology"/>
<evidence type="ECO:0000313" key="11">
    <source>
        <dbReference type="EMBL" id="RZF45617.1"/>
    </source>
</evidence>
<name>A0A482XIX7_LAOST</name>
<organism evidence="11 12">
    <name type="scientific">Laodelphax striatellus</name>
    <name type="common">Small brown planthopper</name>
    <name type="synonym">Delphax striatella</name>
    <dbReference type="NCBI Taxonomy" id="195883"/>
    <lineage>
        <taxon>Eukaryota</taxon>
        <taxon>Metazoa</taxon>
        <taxon>Ecdysozoa</taxon>
        <taxon>Arthropoda</taxon>
        <taxon>Hexapoda</taxon>
        <taxon>Insecta</taxon>
        <taxon>Pterygota</taxon>
        <taxon>Neoptera</taxon>
        <taxon>Paraneoptera</taxon>
        <taxon>Hemiptera</taxon>
        <taxon>Auchenorrhyncha</taxon>
        <taxon>Fulgoroidea</taxon>
        <taxon>Delphacidae</taxon>
        <taxon>Criomorphinae</taxon>
        <taxon>Laodelphax</taxon>
    </lineage>
</organism>
<dbReference type="Proteomes" id="UP000291343">
    <property type="component" value="Unassembled WGS sequence"/>
</dbReference>
<evidence type="ECO:0000256" key="6">
    <source>
        <dbReference type="ARBA" id="ARBA00023136"/>
    </source>
</evidence>
<evidence type="ECO:0000313" key="12">
    <source>
        <dbReference type="Proteomes" id="UP000291343"/>
    </source>
</evidence>
<keyword evidence="3" id="KW-1003">Cell membrane</keyword>
<dbReference type="PANTHER" id="PTHR31428">
    <property type="entry name" value="RGM DOMAIN FAMILY MEMBER DRAG-1"/>
    <property type="match status" value="1"/>
</dbReference>
<keyword evidence="8" id="KW-0449">Lipoprotein</keyword>